<accession>A0A9Q1JH22</accession>
<comment type="caution">
    <text evidence="1">The sequence shown here is derived from an EMBL/GenBank/DDBJ whole genome shotgun (WGS) entry which is preliminary data.</text>
</comment>
<protein>
    <submittedName>
        <fullName evidence="1">Uncharacterized protein</fullName>
    </submittedName>
</protein>
<proteinExistence type="predicted"/>
<dbReference type="OrthoDB" id="1579323at2759"/>
<name>A0A9Q1JH22_9CARY</name>
<evidence type="ECO:0000313" key="1">
    <source>
        <dbReference type="EMBL" id="KAJ8422269.1"/>
    </source>
</evidence>
<dbReference type="Gene3D" id="3.40.50.300">
    <property type="entry name" value="P-loop containing nucleotide triphosphate hydrolases"/>
    <property type="match status" value="1"/>
</dbReference>
<organism evidence="1 2">
    <name type="scientific">Carnegiea gigantea</name>
    <dbReference type="NCBI Taxonomy" id="171969"/>
    <lineage>
        <taxon>Eukaryota</taxon>
        <taxon>Viridiplantae</taxon>
        <taxon>Streptophyta</taxon>
        <taxon>Embryophyta</taxon>
        <taxon>Tracheophyta</taxon>
        <taxon>Spermatophyta</taxon>
        <taxon>Magnoliopsida</taxon>
        <taxon>eudicotyledons</taxon>
        <taxon>Gunneridae</taxon>
        <taxon>Pentapetalae</taxon>
        <taxon>Caryophyllales</taxon>
        <taxon>Cactineae</taxon>
        <taxon>Cactaceae</taxon>
        <taxon>Cactoideae</taxon>
        <taxon>Echinocereeae</taxon>
        <taxon>Carnegiea</taxon>
    </lineage>
</organism>
<dbReference type="Proteomes" id="UP001153076">
    <property type="component" value="Unassembled WGS sequence"/>
</dbReference>
<dbReference type="AlphaFoldDB" id="A0A9Q1JH22"/>
<reference evidence="1" key="1">
    <citation type="submission" date="2022-04" db="EMBL/GenBank/DDBJ databases">
        <title>Carnegiea gigantea Genome sequencing and assembly v2.</title>
        <authorList>
            <person name="Copetti D."/>
            <person name="Sanderson M.J."/>
            <person name="Burquez A."/>
            <person name="Wojciechowski M.F."/>
        </authorList>
    </citation>
    <scope>NUCLEOTIDE SEQUENCE</scope>
    <source>
        <strain evidence="1">SGP5-SGP5p</strain>
        <tissue evidence="1">Aerial part</tissue>
    </source>
</reference>
<sequence>MNILISVFAKVAEYLVPPAKHCACLMFDSQATVRKLRKAVRHDGGKIEESVKTQPKPKVQYADIVAVTGAGIIGIAGKQQERELDQLLTCRQTFSTLTRPALTKGIEILQEEKLPELSSVDRTLKKIMEALEKSETNMVGVCGMTGIGKTTHFGQGSWL</sequence>
<dbReference type="EMBL" id="JAKOGI010002315">
    <property type="protein sequence ID" value="KAJ8422269.1"/>
    <property type="molecule type" value="Genomic_DNA"/>
</dbReference>
<dbReference type="InterPro" id="IPR027417">
    <property type="entry name" value="P-loop_NTPase"/>
</dbReference>
<evidence type="ECO:0000313" key="2">
    <source>
        <dbReference type="Proteomes" id="UP001153076"/>
    </source>
</evidence>
<keyword evidence="2" id="KW-1185">Reference proteome</keyword>
<gene>
    <name evidence="1" type="ORF">Cgig2_008649</name>
</gene>